<sequence length="470" mass="50244">MQFQVVSPDSQEADQTSMSLRLAHYIVSLQSTEIPDRVFDYARLMIADTLGVALAGSTDSSVAPVINLAKRDVGRSAIWGTNIQTTERNASLVNGALSHVLDFDDNNLSMIGHSCAPVLPGLLALADSLNVTLEGIVVAMVVGVQVESVLGATITLEHNARGWHTTATLGTFGATAACAKLLGLDYERTANALGIAASLIGGIRENFGTPTKAMHAGFAAQNGLLAARLAQEGLTSGSSALEGQEGFFALYGSRDCLGGFAEDLSSTFEILNSGPKVYPTCSMIHAGLDVVLQGLSSGLVRPDEVVEVECRVSYHAANIMRYAHCSTPAEARFCIPYCIAVALLYGSIKNEHFTDEAIQNEGVRRAMSMVKVTIDPQQRSKEEFEALYLKGEAYTTIVVTHADAPKYTGKRAIQIGHPANPLSRDGFKRKFETCTVPVIGAQRAEQLWNVLTENDAQSAFSATTQLLLDN</sequence>
<accession>A0A410GFI1</accession>
<evidence type="ECO:0000313" key="4">
    <source>
        <dbReference type="EMBL" id="QAA95066.1"/>
    </source>
</evidence>
<dbReference type="GO" id="GO:0016829">
    <property type="term" value="F:lyase activity"/>
    <property type="evidence" value="ECO:0007669"/>
    <property type="project" value="InterPro"/>
</dbReference>
<dbReference type="Gene3D" id="1.10.4100.10">
    <property type="entry name" value="2-methylcitrate dehydratase PrpD"/>
    <property type="match status" value="1"/>
</dbReference>
<proteinExistence type="inferred from homology"/>
<dbReference type="PANTHER" id="PTHR16943:SF8">
    <property type="entry name" value="2-METHYLCITRATE DEHYDRATASE"/>
    <property type="match status" value="1"/>
</dbReference>
<dbReference type="PANTHER" id="PTHR16943">
    <property type="entry name" value="2-METHYLCITRATE DEHYDRATASE-RELATED"/>
    <property type="match status" value="1"/>
</dbReference>
<dbReference type="Pfam" id="PF03972">
    <property type="entry name" value="MmgE_PrpD_N"/>
    <property type="match status" value="1"/>
</dbReference>
<evidence type="ECO:0000259" key="3">
    <source>
        <dbReference type="Pfam" id="PF19305"/>
    </source>
</evidence>
<dbReference type="Gene3D" id="3.30.1330.120">
    <property type="entry name" value="2-methylcitrate dehydratase PrpD"/>
    <property type="match status" value="1"/>
</dbReference>
<dbReference type="InterPro" id="IPR005656">
    <property type="entry name" value="MmgE_PrpD"/>
</dbReference>
<dbReference type="OrthoDB" id="9797528at2"/>
<keyword evidence="5" id="KW-1185">Reference proteome</keyword>
<dbReference type="InterPro" id="IPR045337">
    <property type="entry name" value="MmgE_PrpD_C"/>
</dbReference>
<dbReference type="InterPro" id="IPR045336">
    <property type="entry name" value="MmgE_PrpD_N"/>
</dbReference>
<dbReference type="AlphaFoldDB" id="A0A410GFI1"/>
<evidence type="ECO:0000259" key="2">
    <source>
        <dbReference type="Pfam" id="PF03972"/>
    </source>
</evidence>
<evidence type="ECO:0000256" key="1">
    <source>
        <dbReference type="ARBA" id="ARBA00006174"/>
    </source>
</evidence>
<dbReference type="RefSeq" id="WP_128356055.1">
    <property type="nucleotide sequence ID" value="NZ_CP022987.1"/>
</dbReference>
<dbReference type="KEGG" id="pus:CKA81_15255"/>
<organism evidence="4 5">
    <name type="scientific">Pollutimonas thiosulfatoxidans</name>
    <dbReference type="NCBI Taxonomy" id="2028345"/>
    <lineage>
        <taxon>Bacteria</taxon>
        <taxon>Pseudomonadati</taxon>
        <taxon>Pseudomonadota</taxon>
        <taxon>Betaproteobacteria</taxon>
        <taxon>Burkholderiales</taxon>
        <taxon>Alcaligenaceae</taxon>
        <taxon>Pollutimonas</taxon>
    </lineage>
</organism>
<dbReference type="SUPFAM" id="SSF103378">
    <property type="entry name" value="2-methylcitrate dehydratase PrpD"/>
    <property type="match status" value="1"/>
</dbReference>
<dbReference type="InterPro" id="IPR042188">
    <property type="entry name" value="MmgE/PrpD_sf_2"/>
</dbReference>
<feature type="domain" description="MmgE/PrpD C-terminal" evidence="3">
    <location>
        <begin position="278"/>
        <end position="446"/>
    </location>
</feature>
<name>A0A410GFI1_9BURK</name>
<dbReference type="InterPro" id="IPR042183">
    <property type="entry name" value="MmgE/PrpD_sf_1"/>
</dbReference>
<comment type="similarity">
    <text evidence="1">Belongs to the PrpD family.</text>
</comment>
<dbReference type="EMBL" id="CP022987">
    <property type="protein sequence ID" value="QAA95066.1"/>
    <property type="molecule type" value="Genomic_DNA"/>
</dbReference>
<protein>
    <recommendedName>
        <fullName evidence="6">2-methylcitrate dehydratase</fullName>
    </recommendedName>
</protein>
<dbReference type="Pfam" id="PF19305">
    <property type="entry name" value="MmgE_PrpD_C"/>
    <property type="match status" value="1"/>
</dbReference>
<feature type="domain" description="MmgE/PrpD N-terminal" evidence="2">
    <location>
        <begin position="21"/>
        <end position="252"/>
    </location>
</feature>
<dbReference type="Proteomes" id="UP000283474">
    <property type="component" value="Chromosome"/>
</dbReference>
<reference evidence="4 5" key="1">
    <citation type="submission" date="2017-08" db="EMBL/GenBank/DDBJ databases">
        <authorList>
            <person name="Park S.-J."/>
            <person name="Kim H."/>
        </authorList>
    </citation>
    <scope>NUCLEOTIDE SEQUENCE [LARGE SCALE GENOMIC DNA]</scope>
    <source>
        <strain evidence="5">ye3</strain>
    </source>
</reference>
<evidence type="ECO:0000313" key="5">
    <source>
        <dbReference type="Proteomes" id="UP000283474"/>
    </source>
</evidence>
<gene>
    <name evidence="4" type="ORF">CKA81_15255</name>
</gene>
<evidence type="ECO:0008006" key="6">
    <source>
        <dbReference type="Google" id="ProtNLM"/>
    </source>
</evidence>
<dbReference type="InterPro" id="IPR036148">
    <property type="entry name" value="MmgE/PrpD_sf"/>
</dbReference>